<feature type="compositionally biased region" description="Low complexity" evidence="1">
    <location>
        <begin position="40"/>
        <end position="64"/>
    </location>
</feature>
<feature type="region of interest" description="Disordered" evidence="1">
    <location>
        <begin position="27"/>
        <end position="77"/>
    </location>
</feature>
<feature type="compositionally biased region" description="Basic residues" evidence="1">
    <location>
        <begin position="65"/>
        <end position="77"/>
    </location>
</feature>
<name>A0A8D8CJQ9_CULPI</name>
<protein>
    <submittedName>
        <fullName evidence="2">(northern house mosquito) hypothetical protein</fullName>
    </submittedName>
</protein>
<accession>A0A8D8CJQ9</accession>
<dbReference type="AlphaFoldDB" id="A0A8D8CJQ9"/>
<dbReference type="EMBL" id="HBUE01127299">
    <property type="protein sequence ID" value="CAG6495068.1"/>
    <property type="molecule type" value="Transcribed_RNA"/>
</dbReference>
<organism evidence="2">
    <name type="scientific">Culex pipiens</name>
    <name type="common">House mosquito</name>
    <dbReference type="NCBI Taxonomy" id="7175"/>
    <lineage>
        <taxon>Eukaryota</taxon>
        <taxon>Metazoa</taxon>
        <taxon>Ecdysozoa</taxon>
        <taxon>Arthropoda</taxon>
        <taxon>Hexapoda</taxon>
        <taxon>Insecta</taxon>
        <taxon>Pterygota</taxon>
        <taxon>Neoptera</taxon>
        <taxon>Endopterygota</taxon>
        <taxon>Diptera</taxon>
        <taxon>Nematocera</taxon>
        <taxon>Culicoidea</taxon>
        <taxon>Culicidae</taxon>
        <taxon>Culicinae</taxon>
        <taxon>Culicini</taxon>
        <taxon>Culex</taxon>
        <taxon>Culex</taxon>
    </lineage>
</organism>
<proteinExistence type="predicted"/>
<reference evidence="2" key="1">
    <citation type="submission" date="2021-05" db="EMBL/GenBank/DDBJ databases">
        <authorList>
            <person name="Alioto T."/>
            <person name="Alioto T."/>
            <person name="Gomez Garrido J."/>
        </authorList>
    </citation>
    <scope>NUCLEOTIDE SEQUENCE</scope>
</reference>
<sequence>MPPSVSSSCSIASTSTCHRAMVTPARRPNALPTNASPCGSSSRAFASAAPTPSSSRSRRWCTTSRRPRSPPRATCRRRTSKVSPLASYCATPATWATFGTVRMPAEPRSAFGARCSTVRTSFRSGWCGTRNGRPPIRCTRC</sequence>
<evidence type="ECO:0000313" key="2">
    <source>
        <dbReference type="EMBL" id="CAG6495068.1"/>
    </source>
</evidence>
<evidence type="ECO:0000256" key="1">
    <source>
        <dbReference type="SAM" id="MobiDB-lite"/>
    </source>
</evidence>